<name>A0A8D8BJF3_CULPI</name>
<evidence type="ECO:0000256" key="1">
    <source>
        <dbReference type="SAM" id="SignalP"/>
    </source>
</evidence>
<dbReference type="AlphaFoldDB" id="A0A8D8BJF3"/>
<accession>A0A8D8BJF3</accession>
<reference evidence="2" key="1">
    <citation type="submission" date="2021-05" db="EMBL/GenBank/DDBJ databases">
        <authorList>
            <person name="Alioto T."/>
            <person name="Alioto T."/>
            <person name="Gomez Garrido J."/>
        </authorList>
    </citation>
    <scope>NUCLEOTIDE SEQUENCE</scope>
</reference>
<evidence type="ECO:0000313" key="2">
    <source>
        <dbReference type="EMBL" id="CAG6476851.1"/>
    </source>
</evidence>
<dbReference type="EMBL" id="HBUE01079405">
    <property type="protein sequence ID" value="CAG6476851.1"/>
    <property type="molecule type" value="Transcribed_RNA"/>
</dbReference>
<proteinExistence type="predicted"/>
<organism evidence="2">
    <name type="scientific">Culex pipiens</name>
    <name type="common">House mosquito</name>
    <dbReference type="NCBI Taxonomy" id="7175"/>
    <lineage>
        <taxon>Eukaryota</taxon>
        <taxon>Metazoa</taxon>
        <taxon>Ecdysozoa</taxon>
        <taxon>Arthropoda</taxon>
        <taxon>Hexapoda</taxon>
        <taxon>Insecta</taxon>
        <taxon>Pterygota</taxon>
        <taxon>Neoptera</taxon>
        <taxon>Endopterygota</taxon>
        <taxon>Diptera</taxon>
        <taxon>Nematocera</taxon>
        <taxon>Culicoidea</taxon>
        <taxon>Culicidae</taxon>
        <taxon>Culicinae</taxon>
        <taxon>Culicini</taxon>
        <taxon>Culex</taxon>
        <taxon>Culex</taxon>
    </lineage>
</organism>
<feature type="signal peptide" evidence="1">
    <location>
        <begin position="1"/>
        <end position="38"/>
    </location>
</feature>
<sequence>MRAAARATTALRRISWLAVCSSPLVFSCFQLLFCSASGSSVRSRYGAVSGNQSKINESCFPAPPLSQNYTLAVFSSTLSLPSKRKPLQEGSTKMKGGGA</sequence>
<dbReference type="PROSITE" id="PS51257">
    <property type="entry name" value="PROKAR_LIPOPROTEIN"/>
    <property type="match status" value="1"/>
</dbReference>
<keyword evidence="1" id="KW-0732">Signal</keyword>
<protein>
    <submittedName>
        <fullName evidence="2">(northern house mosquito) hypothetical protein</fullName>
    </submittedName>
</protein>
<feature type="chain" id="PRO_5034169881" evidence="1">
    <location>
        <begin position="39"/>
        <end position="99"/>
    </location>
</feature>